<protein>
    <submittedName>
        <fullName evidence="4">Spore germination protein</fullName>
    </submittedName>
</protein>
<keyword evidence="2 3" id="KW-0472">Membrane</keyword>
<evidence type="ECO:0000313" key="4">
    <source>
        <dbReference type="EMBL" id="MFD2116722.1"/>
    </source>
</evidence>
<evidence type="ECO:0000256" key="3">
    <source>
        <dbReference type="SAM" id="Phobius"/>
    </source>
</evidence>
<sequence length="512" mass="57492">MNNLENDSSEQLQLSNSLHQNIHDITTALGNSSDMRIRRILMENGDKTPIQAALIHFDGMINEQYLQRGLDYLLKVDMATLKIDKNLSELQQQLHALSYKMLPIHTVKFVSTVRQAVNYMLQGEVILLLDQHSSALALQMSQKSGRSVEEPSTETIIRGPREGFVEDIGVNTVLIRQRIRSDKLRIESTTIGRITQTKIEVIYLKNIADEKTVLEVHRRLNEIDIDGVLESGYIEEFIQDTVYTPFPTIFNTERPDVLTSELLEGRVAILVDGTPFALIVPAVFVHFFQAAEDYYHRSDISSLIRLLRFISFFIALFGPSVYIAITTFHQEMIPAPLLLSLSSQREGVPFPAFIEAFIMEIAFEILREAGVRMPRAIGQAVSIVGTLVIGTAAVDAGIVSAAMVIVVSITAISSFAFPAPEMSSTIRIIRFPMMILGASFGLFGILIGILILAFHLVGLRSFGIPYMSPFAPLAITDLKDTFIRLPIWFMRIRPKLINQKNKIRMKSNKNKK</sequence>
<dbReference type="Pfam" id="PF03323">
    <property type="entry name" value="GerA"/>
    <property type="match status" value="1"/>
</dbReference>
<name>A0ABW4YLW2_9BACL</name>
<dbReference type="EMBL" id="JBHUHO010000032">
    <property type="protein sequence ID" value="MFD2116722.1"/>
    <property type="molecule type" value="Genomic_DNA"/>
</dbReference>
<comment type="similarity">
    <text evidence="1">Belongs to the GerABKA family.</text>
</comment>
<feature type="transmembrane region" description="Helical" evidence="3">
    <location>
        <begin position="398"/>
        <end position="419"/>
    </location>
</feature>
<dbReference type="PANTHER" id="PTHR22550:SF5">
    <property type="entry name" value="LEUCINE ZIPPER PROTEIN 4"/>
    <property type="match status" value="1"/>
</dbReference>
<keyword evidence="3" id="KW-0812">Transmembrane</keyword>
<feature type="transmembrane region" description="Helical" evidence="3">
    <location>
        <begin position="267"/>
        <end position="288"/>
    </location>
</feature>
<comment type="caution">
    <text evidence="4">The sequence shown here is derived from an EMBL/GenBank/DDBJ whole genome shotgun (WGS) entry which is preliminary data.</text>
</comment>
<gene>
    <name evidence="4" type="ORF">ACFSJH_13420</name>
</gene>
<organism evidence="4 5">
    <name type="scientific">Paenibacillus yanchengensis</name>
    <dbReference type="NCBI Taxonomy" id="2035833"/>
    <lineage>
        <taxon>Bacteria</taxon>
        <taxon>Bacillati</taxon>
        <taxon>Bacillota</taxon>
        <taxon>Bacilli</taxon>
        <taxon>Bacillales</taxon>
        <taxon>Paenibacillaceae</taxon>
        <taxon>Paenibacillus</taxon>
    </lineage>
</organism>
<reference evidence="5" key="1">
    <citation type="journal article" date="2019" name="Int. J. Syst. Evol. Microbiol.">
        <title>The Global Catalogue of Microorganisms (GCM) 10K type strain sequencing project: providing services to taxonomists for standard genome sequencing and annotation.</title>
        <authorList>
            <consortium name="The Broad Institute Genomics Platform"/>
            <consortium name="The Broad Institute Genome Sequencing Center for Infectious Disease"/>
            <person name="Wu L."/>
            <person name="Ma J."/>
        </authorList>
    </citation>
    <scope>NUCLEOTIDE SEQUENCE [LARGE SCALE GENOMIC DNA]</scope>
    <source>
        <strain evidence="5">GH52</strain>
    </source>
</reference>
<dbReference type="RefSeq" id="WP_377773200.1">
    <property type="nucleotide sequence ID" value="NZ_JBHUHO010000032.1"/>
</dbReference>
<feature type="transmembrane region" description="Helical" evidence="3">
    <location>
        <begin position="309"/>
        <end position="328"/>
    </location>
</feature>
<dbReference type="PANTHER" id="PTHR22550">
    <property type="entry name" value="SPORE GERMINATION PROTEIN"/>
    <property type="match status" value="1"/>
</dbReference>
<keyword evidence="5" id="KW-1185">Reference proteome</keyword>
<keyword evidence="3" id="KW-1133">Transmembrane helix</keyword>
<proteinExistence type="inferred from homology"/>
<evidence type="ECO:0000256" key="1">
    <source>
        <dbReference type="ARBA" id="ARBA00005278"/>
    </source>
</evidence>
<dbReference type="Proteomes" id="UP001597362">
    <property type="component" value="Unassembled WGS sequence"/>
</dbReference>
<dbReference type="InterPro" id="IPR004995">
    <property type="entry name" value="Spore_Ger"/>
</dbReference>
<dbReference type="InterPro" id="IPR050768">
    <property type="entry name" value="UPF0353/GerABKA_families"/>
</dbReference>
<evidence type="ECO:0000313" key="5">
    <source>
        <dbReference type="Proteomes" id="UP001597362"/>
    </source>
</evidence>
<accession>A0ABW4YLW2</accession>
<evidence type="ECO:0000256" key="2">
    <source>
        <dbReference type="ARBA" id="ARBA00023136"/>
    </source>
</evidence>
<feature type="transmembrane region" description="Helical" evidence="3">
    <location>
        <begin position="373"/>
        <end position="392"/>
    </location>
</feature>
<feature type="transmembrane region" description="Helical" evidence="3">
    <location>
        <begin position="431"/>
        <end position="457"/>
    </location>
</feature>
<dbReference type="PIRSF" id="PIRSF005690">
    <property type="entry name" value="GerBA"/>
    <property type="match status" value="1"/>
</dbReference>